<comment type="caution">
    <text evidence="1">The sequence shown here is derived from an EMBL/GenBank/DDBJ whole genome shotgun (WGS) entry which is preliminary data.</text>
</comment>
<proteinExistence type="predicted"/>
<name>A0AAV3R3A8_LITER</name>
<dbReference type="EMBL" id="BAABME010006620">
    <property type="protein sequence ID" value="GAA0168867.1"/>
    <property type="molecule type" value="Genomic_DNA"/>
</dbReference>
<evidence type="ECO:0000313" key="1">
    <source>
        <dbReference type="EMBL" id="GAA0168867.1"/>
    </source>
</evidence>
<reference evidence="1 2" key="1">
    <citation type="submission" date="2024-01" db="EMBL/GenBank/DDBJ databases">
        <title>The complete chloroplast genome sequence of Lithospermum erythrorhizon: insights into the phylogenetic relationship among Boraginaceae species and the maternal lineages of purple gromwells.</title>
        <authorList>
            <person name="Okada T."/>
            <person name="Watanabe K."/>
        </authorList>
    </citation>
    <scope>NUCLEOTIDE SEQUENCE [LARGE SCALE GENOMIC DNA]</scope>
</reference>
<evidence type="ECO:0008006" key="3">
    <source>
        <dbReference type="Google" id="ProtNLM"/>
    </source>
</evidence>
<organism evidence="1 2">
    <name type="scientific">Lithospermum erythrorhizon</name>
    <name type="common">Purple gromwell</name>
    <name type="synonym">Lithospermum officinale var. erythrorhizon</name>
    <dbReference type="NCBI Taxonomy" id="34254"/>
    <lineage>
        <taxon>Eukaryota</taxon>
        <taxon>Viridiplantae</taxon>
        <taxon>Streptophyta</taxon>
        <taxon>Embryophyta</taxon>
        <taxon>Tracheophyta</taxon>
        <taxon>Spermatophyta</taxon>
        <taxon>Magnoliopsida</taxon>
        <taxon>eudicotyledons</taxon>
        <taxon>Gunneridae</taxon>
        <taxon>Pentapetalae</taxon>
        <taxon>asterids</taxon>
        <taxon>lamiids</taxon>
        <taxon>Boraginales</taxon>
        <taxon>Boraginaceae</taxon>
        <taxon>Boraginoideae</taxon>
        <taxon>Lithospermeae</taxon>
        <taxon>Lithospermum</taxon>
    </lineage>
</organism>
<gene>
    <name evidence="1" type="ORF">LIER_23481</name>
</gene>
<keyword evidence="2" id="KW-1185">Reference proteome</keyword>
<sequence length="110" mass="12545">MTQPLVLDGTNYAYWKARMTAFLKSLDTRTWRAVRIGWTAPTINNGGVITIKSEDDWTIEEQELALANDKAMNAIFNVVDLNVFKLINICTEAKIAWDTLQTIYEGTFRV</sequence>
<evidence type="ECO:0000313" key="2">
    <source>
        <dbReference type="Proteomes" id="UP001454036"/>
    </source>
</evidence>
<protein>
    <recommendedName>
        <fullName evidence="3">Gag-pol polyprotein</fullName>
    </recommendedName>
</protein>
<dbReference type="Pfam" id="PF14223">
    <property type="entry name" value="Retrotran_gag_2"/>
    <property type="match status" value="1"/>
</dbReference>
<accession>A0AAV3R3A8</accession>
<dbReference type="AlphaFoldDB" id="A0AAV3R3A8"/>
<dbReference type="Proteomes" id="UP001454036">
    <property type="component" value="Unassembled WGS sequence"/>
</dbReference>